<reference evidence="10 11" key="1">
    <citation type="submission" date="2013-03" db="EMBL/GenBank/DDBJ databases">
        <title>The Genome Sequence of Enterococcus saccharolyticus ATCC_43076 (Illumina only assembly).</title>
        <authorList>
            <consortium name="The Broad Institute Genomics Platform"/>
            <consortium name="The Broad Institute Genome Sequencing Center for Infectious Disease"/>
            <person name="Earl A."/>
            <person name="Russ C."/>
            <person name="Gilmore M."/>
            <person name="Surin D."/>
            <person name="Walker B."/>
            <person name="Young S."/>
            <person name="Zeng Q."/>
            <person name="Gargeya S."/>
            <person name="Fitzgerald M."/>
            <person name="Haas B."/>
            <person name="Abouelleil A."/>
            <person name="Allen A.W."/>
            <person name="Alvarado L."/>
            <person name="Arachchi H.M."/>
            <person name="Berlin A.M."/>
            <person name="Chapman S.B."/>
            <person name="Gainer-Dewar J."/>
            <person name="Goldberg J."/>
            <person name="Griggs A."/>
            <person name="Gujja S."/>
            <person name="Hansen M."/>
            <person name="Howarth C."/>
            <person name="Imamovic A."/>
            <person name="Ireland A."/>
            <person name="Larimer J."/>
            <person name="McCowan C."/>
            <person name="Murphy C."/>
            <person name="Pearson M."/>
            <person name="Poon T.W."/>
            <person name="Priest M."/>
            <person name="Roberts A."/>
            <person name="Saif S."/>
            <person name="Shea T."/>
            <person name="Sisk P."/>
            <person name="Sykes S."/>
            <person name="Wortman J."/>
            <person name="Nusbaum C."/>
            <person name="Birren B."/>
        </authorList>
    </citation>
    <scope>NUCLEOTIDE SEQUENCE [LARGE SCALE GENOMIC DNA]</scope>
    <source>
        <strain evidence="10 11">ATCC 43076</strain>
    </source>
</reference>
<dbReference type="HOGENOM" id="CLU_046278_0_0_9"/>
<keyword evidence="2 8" id="KW-1003">Cell membrane</keyword>
<dbReference type="Pfam" id="PF03799">
    <property type="entry name" value="FtsQ_DivIB_C"/>
    <property type="match status" value="1"/>
</dbReference>
<dbReference type="GO" id="GO:0032153">
    <property type="term" value="C:cell division site"/>
    <property type="evidence" value="ECO:0007669"/>
    <property type="project" value="UniProtKB-UniRule"/>
</dbReference>
<dbReference type="RefSeq" id="WP_016175670.1">
    <property type="nucleotide sequence ID" value="NZ_KE136389.1"/>
</dbReference>
<dbReference type="GO" id="GO:0005886">
    <property type="term" value="C:plasma membrane"/>
    <property type="evidence" value="ECO:0007669"/>
    <property type="project" value="UniProtKB-SubCell"/>
</dbReference>
<dbReference type="eggNOG" id="COG1589">
    <property type="taxonomic scope" value="Bacteria"/>
</dbReference>
<dbReference type="InterPro" id="IPR034746">
    <property type="entry name" value="POTRA"/>
</dbReference>
<dbReference type="PATRIC" id="fig|1139996.3.peg.1872"/>
<evidence type="ECO:0000256" key="3">
    <source>
        <dbReference type="ARBA" id="ARBA00022618"/>
    </source>
</evidence>
<comment type="similarity">
    <text evidence="8">Belongs to the FtsQ/DivIB family. DivIB subfamily.</text>
</comment>
<feature type="domain" description="POTRA" evidence="9">
    <location>
        <begin position="70"/>
        <end position="141"/>
    </location>
</feature>
<evidence type="ECO:0000313" key="11">
    <source>
        <dbReference type="Proteomes" id="UP000014136"/>
    </source>
</evidence>
<sequence length="282" mass="32665">MELEEEEELEDLEEIEEVTEEEIDERVSFADRLPKIKEYRSKKLYQRLILLILLFLIPLLGTLYYISPLSKVADITVVGNQKVPAESILNESNLKRDESLWTQFLNRRQTVKQIKEKAPRVEDASIRIVHWNQLQISVTEYQEVAWLVKGKEYLPILASGYVIQEPQKEAGQDKVIFEGFTDEKVILRTLRAYDNLPKEIQEGISQVKYAPSKSNDQLLNLYMNDGNQVIVNISNMSSQMKYYPQVAKEMDEKGVIDMEVGIFAYPYQTSESTTETTAVEKE</sequence>
<gene>
    <name evidence="8" type="primary">divIB</name>
    <name evidence="10" type="ORF">OMQ_01900</name>
</gene>
<dbReference type="STRING" id="41997.RV16_GL001108"/>
<comment type="caution">
    <text evidence="10">The sequence shown here is derived from an EMBL/GenBank/DDBJ whole genome shotgun (WGS) entry which is preliminary data.</text>
</comment>
<dbReference type="InterPro" id="IPR005548">
    <property type="entry name" value="Cell_div_FtsQ/DivIB_C"/>
</dbReference>
<dbReference type="Pfam" id="PF08478">
    <property type="entry name" value="POTRA_1"/>
    <property type="match status" value="1"/>
</dbReference>
<dbReference type="Gene3D" id="3.40.50.10960">
    <property type="match status" value="1"/>
</dbReference>
<comment type="subcellular location">
    <subcellularLocation>
        <location evidence="8">Cell membrane</location>
        <topology evidence="8">Single-pass type II membrane protein</topology>
    </subcellularLocation>
    <subcellularLocation>
        <location evidence="1">Membrane</location>
    </subcellularLocation>
    <text evidence="8">Localizes to the division septum.</text>
</comment>
<accession>S0JLY5</accession>
<evidence type="ECO:0000259" key="9">
    <source>
        <dbReference type="PROSITE" id="PS51779"/>
    </source>
</evidence>
<dbReference type="GO" id="GO:0043093">
    <property type="term" value="P:FtsZ-dependent cytokinesis"/>
    <property type="evidence" value="ECO:0007669"/>
    <property type="project" value="UniProtKB-UniRule"/>
</dbReference>
<evidence type="ECO:0000256" key="7">
    <source>
        <dbReference type="ARBA" id="ARBA00023306"/>
    </source>
</evidence>
<evidence type="ECO:0000256" key="6">
    <source>
        <dbReference type="ARBA" id="ARBA00023136"/>
    </source>
</evidence>
<evidence type="ECO:0000256" key="2">
    <source>
        <dbReference type="ARBA" id="ARBA00022475"/>
    </source>
</evidence>
<dbReference type="PANTHER" id="PTHR37820:SF1">
    <property type="entry name" value="CELL DIVISION PROTEIN FTSQ"/>
    <property type="match status" value="1"/>
</dbReference>
<dbReference type="AlphaFoldDB" id="S0JLY5"/>
<name>S0JLY5_9ENTE</name>
<evidence type="ECO:0000313" key="10">
    <source>
        <dbReference type="EMBL" id="EOT27986.1"/>
    </source>
</evidence>
<feature type="transmembrane region" description="Helical" evidence="8">
    <location>
        <begin position="44"/>
        <end position="66"/>
    </location>
</feature>
<keyword evidence="7 8" id="KW-0131">Cell cycle</keyword>
<keyword evidence="5 8" id="KW-1133">Transmembrane helix</keyword>
<dbReference type="Proteomes" id="UP000014136">
    <property type="component" value="Unassembled WGS sequence"/>
</dbReference>
<protein>
    <recommendedName>
        <fullName evidence="8">Cell division protein DivIB</fullName>
    </recommendedName>
</protein>
<evidence type="ECO:0000256" key="1">
    <source>
        <dbReference type="ARBA" id="ARBA00004370"/>
    </source>
</evidence>
<dbReference type="EMBL" id="AHYT01000009">
    <property type="protein sequence ID" value="EOT27986.1"/>
    <property type="molecule type" value="Genomic_DNA"/>
</dbReference>
<comment type="function">
    <text evidence="8">Cell division protein that may be involved in stabilizing or promoting the assembly of the division complex.</text>
</comment>
<keyword evidence="11" id="KW-1185">Reference proteome</keyword>
<dbReference type="InterPro" id="IPR013685">
    <property type="entry name" value="POTRA_FtsQ_type"/>
</dbReference>
<keyword evidence="3 8" id="KW-0132">Cell division</keyword>
<proteinExistence type="inferred from homology"/>
<evidence type="ECO:0000256" key="4">
    <source>
        <dbReference type="ARBA" id="ARBA00022692"/>
    </source>
</evidence>
<dbReference type="InterPro" id="IPR050487">
    <property type="entry name" value="FtsQ_DivIB"/>
</dbReference>
<organism evidence="10 11">
    <name type="scientific">Enterococcus saccharolyticus subsp. saccharolyticus ATCC 43076</name>
    <dbReference type="NCBI Taxonomy" id="1139996"/>
    <lineage>
        <taxon>Bacteria</taxon>
        <taxon>Bacillati</taxon>
        <taxon>Bacillota</taxon>
        <taxon>Bacilli</taxon>
        <taxon>Lactobacillales</taxon>
        <taxon>Enterococcaceae</taxon>
        <taxon>Enterococcus</taxon>
    </lineage>
</organism>
<keyword evidence="6 8" id="KW-0472">Membrane</keyword>
<evidence type="ECO:0000256" key="5">
    <source>
        <dbReference type="ARBA" id="ARBA00022989"/>
    </source>
</evidence>
<keyword evidence="4 8" id="KW-0812">Transmembrane</keyword>
<dbReference type="HAMAP" id="MF_00912">
    <property type="entry name" value="DivIB"/>
    <property type="match status" value="1"/>
</dbReference>
<dbReference type="PANTHER" id="PTHR37820">
    <property type="entry name" value="CELL DIVISION PROTEIN DIVIB"/>
    <property type="match status" value="1"/>
</dbReference>
<dbReference type="InterPro" id="IPR026580">
    <property type="entry name" value="DivIB"/>
</dbReference>
<dbReference type="OrthoDB" id="1819027at2"/>
<dbReference type="PROSITE" id="PS51779">
    <property type="entry name" value="POTRA"/>
    <property type="match status" value="1"/>
</dbReference>
<evidence type="ECO:0000256" key="8">
    <source>
        <dbReference type="HAMAP-Rule" id="MF_00912"/>
    </source>
</evidence>